<keyword evidence="1" id="KW-0732">Signal</keyword>
<accession>A0ABP3IUL4</accession>
<sequence>MKKLLSMPILVFFLLFLGACEESDKAESADSYEPEMSNIVISSGPLGGGWYNTAAGIAEILMREIDGLNVTVNEGGGYENINLVEKGKAQIGYAFTNDVMSGFTGTGVFEEDGKTENVNTFLSLYKSHLQTVTLADNDIESYADFGDKDILPGEASYATVQHVEKILNYYDISYDSIRENGGSVSYTGYSDMTGLVKDGHADVAIGMTAAPSGFIMELNAQDDIKFIEMESDVQEYIQEEVPGITPMKMPAGTYDGQSEPVSTVGSYTNLVMSSEVPEELAYRITKAIMENRDELEEVDSVLSNFNEDTMVEGLEKENLHPGVLRYLDEK</sequence>
<dbReference type="PANTHER" id="PTHR42941">
    <property type="entry name" value="SLL1037 PROTEIN"/>
    <property type="match status" value="1"/>
</dbReference>
<evidence type="ECO:0000313" key="3">
    <source>
        <dbReference type="Proteomes" id="UP001501459"/>
    </source>
</evidence>
<evidence type="ECO:0000256" key="1">
    <source>
        <dbReference type="SAM" id="SignalP"/>
    </source>
</evidence>
<dbReference type="PROSITE" id="PS51257">
    <property type="entry name" value="PROKAR_LIPOPROTEIN"/>
    <property type="match status" value="1"/>
</dbReference>
<dbReference type="Pfam" id="PF16868">
    <property type="entry name" value="NMT1_3"/>
    <property type="match status" value="1"/>
</dbReference>
<dbReference type="NCBIfam" id="TIGR02122">
    <property type="entry name" value="TRAP_TAXI"/>
    <property type="match status" value="1"/>
</dbReference>
<evidence type="ECO:0000313" key="2">
    <source>
        <dbReference type="EMBL" id="GAA0428023.1"/>
    </source>
</evidence>
<dbReference type="RefSeq" id="WP_343750374.1">
    <property type="nucleotide sequence ID" value="NZ_BAAADM010000002.1"/>
</dbReference>
<dbReference type="InterPro" id="IPR011852">
    <property type="entry name" value="TRAP_TAXI"/>
</dbReference>
<protein>
    <submittedName>
        <fullName evidence="2">TAXI family TRAP transporter solute-binding subunit</fullName>
    </submittedName>
</protein>
<feature type="signal peptide" evidence="1">
    <location>
        <begin position="1"/>
        <end position="19"/>
    </location>
</feature>
<dbReference type="Proteomes" id="UP001501459">
    <property type="component" value="Unassembled WGS sequence"/>
</dbReference>
<proteinExistence type="predicted"/>
<comment type="caution">
    <text evidence="2">The sequence shown here is derived from an EMBL/GenBank/DDBJ whole genome shotgun (WGS) entry which is preliminary data.</text>
</comment>
<dbReference type="EMBL" id="BAAADM010000002">
    <property type="protein sequence ID" value="GAA0428023.1"/>
    <property type="molecule type" value="Genomic_DNA"/>
</dbReference>
<feature type="chain" id="PRO_5045986415" evidence="1">
    <location>
        <begin position="20"/>
        <end position="330"/>
    </location>
</feature>
<dbReference type="CDD" id="cd13520">
    <property type="entry name" value="PBP2_TAXI_TRAP"/>
    <property type="match status" value="1"/>
</dbReference>
<dbReference type="Gene3D" id="3.40.190.10">
    <property type="entry name" value="Periplasmic binding protein-like II"/>
    <property type="match status" value="2"/>
</dbReference>
<keyword evidence="3" id="KW-1185">Reference proteome</keyword>
<gene>
    <name evidence="2" type="ORF">GCM10008983_00330</name>
</gene>
<dbReference type="SUPFAM" id="SSF53850">
    <property type="entry name" value="Periplasmic binding protein-like II"/>
    <property type="match status" value="1"/>
</dbReference>
<organism evidence="2 3">
    <name type="scientific">Lentibacillus halophilus</name>
    <dbReference type="NCBI Taxonomy" id="295065"/>
    <lineage>
        <taxon>Bacteria</taxon>
        <taxon>Bacillati</taxon>
        <taxon>Bacillota</taxon>
        <taxon>Bacilli</taxon>
        <taxon>Bacillales</taxon>
        <taxon>Bacillaceae</taxon>
        <taxon>Lentibacillus</taxon>
    </lineage>
</organism>
<name>A0ABP3IUL4_9BACI</name>
<reference evidence="3" key="1">
    <citation type="journal article" date="2019" name="Int. J. Syst. Evol. Microbiol.">
        <title>The Global Catalogue of Microorganisms (GCM) 10K type strain sequencing project: providing services to taxonomists for standard genome sequencing and annotation.</title>
        <authorList>
            <consortium name="The Broad Institute Genomics Platform"/>
            <consortium name="The Broad Institute Genome Sequencing Center for Infectious Disease"/>
            <person name="Wu L."/>
            <person name="Ma J."/>
        </authorList>
    </citation>
    <scope>NUCLEOTIDE SEQUENCE [LARGE SCALE GENOMIC DNA]</scope>
    <source>
        <strain evidence="3">JCM 12149</strain>
    </source>
</reference>
<dbReference type="PANTHER" id="PTHR42941:SF1">
    <property type="entry name" value="SLL1037 PROTEIN"/>
    <property type="match status" value="1"/>
</dbReference>